<reference evidence="2 3" key="1">
    <citation type="submission" date="2020-08" db="EMBL/GenBank/DDBJ databases">
        <title>Genomic Encyclopedia of Type Strains, Phase IV (KMG-IV): sequencing the most valuable type-strain genomes for metagenomic binning, comparative biology and taxonomic classification.</title>
        <authorList>
            <person name="Goeker M."/>
        </authorList>
    </citation>
    <scope>NUCLEOTIDE SEQUENCE [LARGE SCALE GENOMIC DNA]</scope>
    <source>
        <strain evidence="2 3">DSM 10633</strain>
    </source>
</reference>
<gene>
    <name evidence="2" type="ORF">HNR36_000585</name>
</gene>
<dbReference type="RefSeq" id="WP_168412041.1">
    <property type="nucleotide sequence ID" value="NZ_JAAXPW010000006.1"/>
</dbReference>
<dbReference type="InterPro" id="IPR010024">
    <property type="entry name" value="CHP16711"/>
</dbReference>
<dbReference type="Pfam" id="PF09643">
    <property type="entry name" value="YopX"/>
    <property type="match status" value="1"/>
</dbReference>
<dbReference type="SUPFAM" id="SSF159006">
    <property type="entry name" value="YopX-like"/>
    <property type="match status" value="1"/>
</dbReference>
<organism evidence="2 3">
    <name type="scientific">Ureibacillus thermosphaericus</name>
    <dbReference type="NCBI Taxonomy" id="51173"/>
    <lineage>
        <taxon>Bacteria</taxon>
        <taxon>Bacillati</taxon>
        <taxon>Bacillota</taxon>
        <taxon>Bacilli</taxon>
        <taxon>Bacillales</taxon>
        <taxon>Caryophanaceae</taxon>
        <taxon>Ureibacillus</taxon>
    </lineage>
</organism>
<protein>
    <submittedName>
        <fullName evidence="2">Putative phage protein (TIGR01671 family)</fullName>
    </submittedName>
</protein>
<proteinExistence type="predicted"/>
<dbReference type="AlphaFoldDB" id="A0A840PQL1"/>
<dbReference type="InterPro" id="IPR019096">
    <property type="entry name" value="YopX_protein"/>
</dbReference>
<keyword evidence="3" id="KW-1185">Reference proteome</keyword>
<sequence length="142" mass="17155">MVNSRFKFRAWEKNLKEIIPVYNIDFEKRMINTDLAWRTFDEVELMQFTGLYDKHHKPIYEGDILRHPPKNEWEEKNFVAFEVFYHDNNNADNHVGFQMNRLHFHGAYAGYYMTEKFLPRYTEGMIVIGNVFENPELVAKKE</sequence>
<dbReference type="Proteomes" id="UP000557217">
    <property type="component" value="Unassembled WGS sequence"/>
</dbReference>
<dbReference type="EMBL" id="JACHGZ010000004">
    <property type="protein sequence ID" value="MBB5148200.1"/>
    <property type="molecule type" value="Genomic_DNA"/>
</dbReference>
<dbReference type="NCBIfam" id="TIGR01671">
    <property type="entry name" value="phage_TIGR01671"/>
    <property type="match status" value="1"/>
</dbReference>
<evidence type="ECO:0000313" key="3">
    <source>
        <dbReference type="Proteomes" id="UP000557217"/>
    </source>
</evidence>
<dbReference type="Gene3D" id="2.30.30.290">
    <property type="entry name" value="YopX-like domains"/>
    <property type="match status" value="1"/>
</dbReference>
<feature type="domain" description="YopX protein" evidence="1">
    <location>
        <begin position="7"/>
        <end position="138"/>
    </location>
</feature>
<name>A0A840PQL1_URETH</name>
<accession>A0A840PQL1</accession>
<evidence type="ECO:0000259" key="1">
    <source>
        <dbReference type="Pfam" id="PF09643"/>
    </source>
</evidence>
<evidence type="ECO:0000313" key="2">
    <source>
        <dbReference type="EMBL" id="MBB5148200.1"/>
    </source>
</evidence>
<comment type="caution">
    <text evidence="2">The sequence shown here is derived from an EMBL/GenBank/DDBJ whole genome shotgun (WGS) entry which is preliminary data.</text>
</comment>
<dbReference type="InterPro" id="IPR023385">
    <property type="entry name" value="YopX-like_C"/>
</dbReference>